<dbReference type="AlphaFoldDB" id="W8U549"/>
<reference evidence="11 12" key="1">
    <citation type="journal article" date="2014" name="Genome Announc.">
        <title>Complete Genome Sequence of Amino Acid-Utilizing Eubacterium acidaminophilum al-2 (DSM 3953).</title>
        <authorList>
            <person name="Poehlein A."/>
            <person name="Andreesen J.R."/>
            <person name="Daniel R."/>
        </authorList>
    </citation>
    <scope>NUCLEOTIDE SEQUENCE [LARGE SCALE GENOMIC DNA]</scope>
    <source>
        <strain evidence="11 12">DSM 3953</strain>
    </source>
</reference>
<dbReference type="PANTHER" id="PTHR45453:SF1">
    <property type="entry name" value="PHOSPHATE REGULON SENSOR PROTEIN PHOR"/>
    <property type="match status" value="1"/>
</dbReference>
<evidence type="ECO:0000256" key="5">
    <source>
        <dbReference type="ARBA" id="ARBA00022679"/>
    </source>
</evidence>
<feature type="transmembrane region" description="Helical" evidence="9">
    <location>
        <begin position="150"/>
        <end position="172"/>
    </location>
</feature>
<comment type="subcellular location">
    <subcellularLocation>
        <location evidence="2">Membrane</location>
    </subcellularLocation>
</comment>
<dbReference type="InterPro" id="IPR036097">
    <property type="entry name" value="HisK_dim/P_sf"/>
</dbReference>
<dbReference type="SMART" id="SM00388">
    <property type="entry name" value="HisKA"/>
    <property type="match status" value="1"/>
</dbReference>
<name>W8U549_PEPAC</name>
<evidence type="ECO:0000256" key="7">
    <source>
        <dbReference type="ARBA" id="ARBA00023012"/>
    </source>
</evidence>
<keyword evidence="9" id="KW-1133">Transmembrane helix</keyword>
<dbReference type="InterPro" id="IPR003594">
    <property type="entry name" value="HATPase_dom"/>
</dbReference>
<evidence type="ECO:0000256" key="2">
    <source>
        <dbReference type="ARBA" id="ARBA00004370"/>
    </source>
</evidence>
<keyword evidence="8 9" id="KW-0472">Membrane</keyword>
<evidence type="ECO:0000256" key="1">
    <source>
        <dbReference type="ARBA" id="ARBA00000085"/>
    </source>
</evidence>
<dbReference type="eggNOG" id="COG5002">
    <property type="taxonomic scope" value="Bacteria"/>
</dbReference>
<evidence type="ECO:0000313" key="12">
    <source>
        <dbReference type="Proteomes" id="UP000019591"/>
    </source>
</evidence>
<dbReference type="InterPro" id="IPR036890">
    <property type="entry name" value="HATPase_C_sf"/>
</dbReference>
<dbReference type="HOGENOM" id="CLU_000445_89_6_9"/>
<protein>
    <recommendedName>
        <fullName evidence="3">histidine kinase</fullName>
        <ecNumber evidence="3">2.7.13.3</ecNumber>
    </recommendedName>
</protein>
<gene>
    <name evidence="11" type="primary">dltS</name>
    <name evidence="11" type="ORF">EAL2_c07810</name>
</gene>
<keyword evidence="12" id="KW-1185">Reference proteome</keyword>
<feature type="transmembrane region" description="Helical" evidence="9">
    <location>
        <begin position="12"/>
        <end position="35"/>
    </location>
</feature>
<dbReference type="InterPro" id="IPR004358">
    <property type="entry name" value="Sig_transdc_His_kin-like_C"/>
</dbReference>
<dbReference type="PROSITE" id="PS50109">
    <property type="entry name" value="HIS_KIN"/>
    <property type="match status" value="1"/>
</dbReference>
<dbReference type="SMART" id="SM00387">
    <property type="entry name" value="HATPase_c"/>
    <property type="match status" value="1"/>
</dbReference>
<dbReference type="PRINTS" id="PR00344">
    <property type="entry name" value="BCTRLSENSOR"/>
</dbReference>
<accession>W8U549</accession>
<dbReference type="Gene3D" id="3.30.565.10">
    <property type="entry name" value="Histidine kinase-like ATPase, C-terminal domain"/>
    <property type="match status" value="1"/>
</dbReference>
<dbReference type="Proteomes" id="UP000019591">
    <property type="component" value="Chromosome"/>
</dbReference>
<sequence length="415" mass="46518">MIKKLQKKFIFINMTLIGLVMIIVFAAICFFSYQWTARDSYRAMEKVIEREGMPPPLLEIGKKRHPDIGTMIPIFTVTIDETGNTIDSSKENVTVSDEVVSEVTKRVLERDEQNGIMLDLRLRFLVMQTPGGTKIAFADMGREMDSMTNLLLTLLLVGLGGLIAFFFISLFLSGWALRPAEKAWEQQRQFVADASHELKTPLTVILANTGILLSHRQDTIEEQSKWIEHTRAEANRMKKLVDDLLFLAKSDASQTHALQARLNFSDSVWRCLLPFEPVAYEQGITVSSDIDPDIMLVGDEGQLKQLILILLDNACKYAGKSGTVTLKLQRVQESVRLSVNNTGAPIIPEHLEHIFERFYRSDSSRSREEGGYGLGLAIAKAIVENHRGNISVESSEQFGTTFTVCFPSKAASEKA</sequence>
<dbReference type="InterPro" id="IPR050351">
    <property type="entry name" value="BphY/WalK/GraS-like"/>
</dbReference>
<keyword evidence="5 11" id="KW-0808">Transferase</keyword>
<dbReference type="GO" id="GO:0000155">
    <property type="term" value="F:phosphorelay sensor kinase activity"/>
    <property type="evidence" value="ECO:0007669"/>
    <property type="project" value="InterPro"/>
</dbReference>
<proteinExistence type="predicted"/>
<dbReference type="Pfam" id="PF00512">
    <property type="entry name" value="HisKA"/>
    <property type="match status" value="1"/>
</dbReference>
<keyword evidence="7" id="KW-0902">Two-component regulatory system</keyword>
<evidence type="ECO:0000256" key="8">
    <source>
        <dbReference type="ARBA" id="ARBA00023136"/>
    </source>
</evidence>
<keyword evidence="9" id="KW-0812">Transmembrane</keyword>
<evidence type="ECO:0000259" key="10">
    <source>
        <dbReference type="PROSITE" id="PS50109"/>
    </source>
</evidence>
<dbReference type="Gene3D" id="1.10.287.130">
    <property type="match status" value="1"/>
</dbReference>
<evidence type="ECO:0000256" key="6">
    <source>
        <dbReference type="ARBA" id="ARBA00022777"/>
    </source>
</evidence>
<evidence type="ECO:0000256" key="4">
    <source>
        <dbReference type="ARBA" id="ARBA00022553"/>
    </source>
</evidence>
<dbReference type="EMBL" id="CP007452">
    <property type="protein sequence ID" value="AHM56081.1"/>
    <property type="molecule type" value="Genomic_DNA"/>
</dbReference>
<dbReference type="InterPro" id="IPR005467">
    <property type="entry name" value="His_kinase_dom"/>
</dbReference>
<dbReference type="EC" id="2.7.13.3" evidence="3"/>
<dbReference type="OrthoDB" id="9813151at2"/>
<dbReference type="FunFam" id="3.30.565.10:FF:000006">
    <property type="entry name" value="Sensor histidine kinase WalK"/>
    <property type="match status" value="1"/>
</dbReference>
<dbReference type="KEGG" id="eac:EAL2_c07810"/>
<dbReference type="InterPro" id="IPR003661">
    <property type="entry name" value="HisK_dim/P_dom"/>
</dbReference>
<evidence type="ECO:0000256" key="3">
    <source>
        <dbReference type="ARBA" id="ARBA00012438"/>
    </source>
</evidence>
<dbReference type="GO" id="GO:0004721">
    <property type="term" value="F:phosphoprotein phosphatase activity"/>
    <property type="evidence" value="ECO:0007669"/>
    <property type="project" value="TreeGrafter"/>
</dbReference>
<dbReference type="Pfam" id="PF02518">
    <property type="entry name" value="HATPase_c"/>
    <property type="match status" value="1"/>
</dbReference>
<evidence type="ECO:0000256" key="9">
    <source>
        <dbReference type="SAM" id="Phobius"/>
    </source>
</evidence>
<dbReference type="FunFam" id="1.10.287.130:FF:000001">
    <property type="entry name" value="Two-component sensor histidine kinase"/>
    <property type="match status" value="1"/>
</dbReference>
<dbReference type="RefSeq" id="WP_025435112.1">
    <property type="nucleotide sequence ID" value="NZ_CP007452.1"/>
</dbReference>
<dbReference type="STRING" id="1286171.EAL2_c07810"/>
<feature type="domain" description="Histidine kinase" evidence="10">
    <location>
        <begin position="193"/>
        <end position="410"/>
    </location>
</feature>
<dbReference type="CDD" id="cd00082">
    <property type="entry name" value="HisKA"/>
    <property type="match status" value="1"/>
</dbReference>
<dbReference type="SUPFAM" id="SSF55874">
    <property type="entry name" value="ATPase domain of HSP90 chaperone/DNA topoisomerase II/histidine kinase"/>
    <property type="match status" value="1"/>
</dbReference>
<comment type="catalytic activity">
    <reaction evidence="1">
        <text>ATP + protein L-histidine = ADP + protein N-phospho-L-histidine.</text>
        <dbReference type="EC" id="2.7.13.3"/>
    </reaction>
</comment>
<dbReference type="GO" id="GO:0005886">
    <property type="term" value="C:plasma membrane"/>
    <property type="evidence" value="ECO:0007669"/>
    <property type="project" value="TreeGrafter"/>
</dbReference>
<organism evidence="11 12">
    <name type="scientific">Peptoclostridium acidaminophilum DSM 3953</name>
    <dbReference type="NCBI Taxonomy" id="1286171"/>
    <lineage>
        <taxon>Bacteria</taxon>
        <taxon>Bacillati</taxon>
        <taxon>Bacillota</taxon>
        <taxon>Clostridia</taxon>
        <taxon>Peptostreptococcales</taxon>
        <taxon>Peptoclostridiaceae</taxon>
        <taxon>Peptoclostridium</taxon>
    </lineage>
</organism>
<evidence type="ECO:0000313" key="11">
    <source>
        <dbReference type="EMBL" id="AHM56081.1"/>
    </source>
</evidence>
<keyword evidence="4" id="KW-0597">Phosphoprotein</keyword>
<dbReference type="SUPFAM" id="SSF47384">
    <property type="entry name" value="Homodimeric domain of signal transducing histidine kinase"/>
    <property type="match status" value="1"/>
</dbReference>
<dbReference type="PANTHER" id="PTHR45453">
    <property type="entry name" value="PHOSPHATE REGULON SENSOR PROTEIN PHOR"/>
    <property type="match status" value="1"/>
</dbReference>
<dbReference type="CDD" id="cd00075">
    <property type="entry name" value="HATPase"/>
    <property type="match status" value="1"/>
</dbReference>
<keyword evidence="6" id="KW-0418">Kinase</keyword>
<dbReference type="PATRIC" id="fig|1286171.3.peg.726"/>
<dbReference type="GO" id="GO:0016036">
    <property type="term" value="P:cellular response to phosphate starvation"/>
    <property type="evidence" value="ECO:0007669"/>
    <property type="project" value="TreeGrafter"/>
</dbReference>